<dbReference type="Pfam" id="PF03704">
    <property type="entry name" value="BTAD"/>
    <property type="match status" value="1"/>
</dbReference>
<reference evidence="7" key="1">
    <citation type="journal article" date="2019" name="Int. J. Syst. Evol. Microbiol.">
        <title>The Global Catalogue of Microorganisms (GCM) 10K type strain sequencing project: providing services to taxonomists for standard genome sequencing and annotation.</title>
        <authorList>
            <consortium name="The Broad Institute Genomics Platform"/>
            <consortium name="The Broad Institute Genome Sequencing Center for Infectious Disease"/>
            <person name="Wu L."/>
            <person name="Ma J."/>
        </authorList>
    </citation>
    <scope>NUCLEOTIDE SEQUENCE [LARGE SCALE GENOMIC DNA]</scope>
    <source>
        <strain evidence="7">CGMCC 4.7319</strain>
    </source>
</reference>
<comment type="similarity">
    <text evidence="1">Belongs to the AfsR/DnrI/RedD regulatory family.</text>
</comment>
<dbReference type="Gene3D" id="1.10.10.10">
    <property type="entry name" value="Winged helix-like DNA-binding domain superfamily/Winged helix DNA-binding domain"/>
    <property type="match status" value="1"/>
</dbReference>
<dbReference type="InterPro" id="IPR016032">
    <property type="entry name" value="Sig_transdc_resp-reg_C-effctor"/>
</dbReference>
<dbReference type="SUPFAM" id="SSF46894">
    <property type="entry name" value="C-terminal effector domain of the bipartite response regulators"/>
    <property type="match status" value="1"/>
</dbReference>
<dbReference type="InterPro" id="IPR036388">
    <property type="entry name" value="WH-like_DNA-bd_sf"/>
</dbReference>
<dbReference type="SMART" id="SM00862">
    <property type="entry name" value="Trans_reg_C"/>
    <property type="match status" value="1"/>
</dbReference>
<evidence type="ECO:0000313" key="6">
    <source>
        <dbReference type="EMBL" id="GGN01354.1"/>
    </source>
</evidence>
<dbReference type="SUPFAM" id="SSF48452">
    <property type="entry name" value="TPR-like"/>
    <property type="match status" value="2"/>
</dbReference>
<dbReference type="Proteomes" id="UP000597656">
    <property type="component" value="Unassembled WGS sequence"/>
</dbReference>
<proteinExistence type="inferred from homology"/>
<dbReference type="InterPro" id="IPR027417">
    <property type="entry name" value="P-loop_NTPase"/>
</dbReference>
<dbReference type="InterPro" id="IPR001867">
    <property type="entry name" value="OmpR/PhoB-type_DNA-bd"/>
</dbReference>
<feature type="compositionally biased region" description="Low complexity" evidence="3">
    <location>
        <begin position="605"/>
        <end position="636"/>
    </location>
</feature>
<feature type="domain" description="Bacterial transcriptional activator" evidence="5">
    <location>
        <begin position="92"/>
        <end position="195"/>
    </location>
</feature>
<evidence type="ECO:0000256" key="2">
    <source>
        <dbReference type="ARBA" id="ARBA00023125"/>
    </source>
</evidence>
<sequence length="1156" mass="121476">MRVDVLGPLRVVAADGAPVEVRGKRLRWLLIRLAMEPGSVVAPDRLIADLWPDEPPVDGVAALQSLVSRLRRVLGAAAISSHASGYRLEASTDVEAFSRTRDASLWRGAAFEEAPFAVDEAVRLASLRADLAGLEALAAAHPLREDVQARLMLALNAAGRRSDALAVFARVRTALADELGVDPGEALAAAHLTVLRERVTRGNLPAPVGSFVGRDADLAALALLLRDNRLVTLTGFGGVGKTRLALTHAASAPQAWFVELDSTAEPLAALDAALGPNPLAAPLFSRLGSSLVVLDNCEHVVDAAAALCERLLAEAPDARVLATSREPLGIPGEVVYPVAPLELDHAVRLFSTRVGSVFDPDVARRVCAALDGIPLALELAAARARSLSAAQLESRVDSRLRLLDRGARTGPARHRTLRAVIDWSWELLDDAERVLLARLAVFAGGATAAAVHFVCGAGSRSGIPGSGTLASPRGGWVSSGREGGAGDSSDPAAHAWDSETDASSRHVEFPGDAASRHGTSPGDTSSRHVVSFGDAAPASVVPFGDAAPASVVLAGDAAPTPVVSFGDTAPAPVVPFADAAPTSVVPSGDAAPTSVVPSGDAAPTSVVPSGDAAPAPAVPSGDAAPSSDASPGGAAPWSEASEVSPGAAGPRSVVPHGHIASGPVAPPGDTAPERAPHSPNPGEAGSRRGTPELGTPTSQRTQHPRQDQDLWDTEDLLAALVEKSLVVRTGERYRLLETVREYAADQNQADPAAHAAYYVELAERYEPLLRGPRQLEALEVFDVERANLDAAQAWAVGNDAVVARRMMGARTWHWLVMTKRFEEIRRWAPLTPDYPLSEVLLSLGTLDAMVAAERLWDEDVPTALCALMLTSGRVWGEAELGGRLERLAEQLEGSSDEWMRAFSALIRGVVAGEFSEGAAPRAEAEYRRALERFRAVGDRWAVVFGLSCLVMVLVNRGAFAEGFRAVSEAREVAEQLGEPEAMLVPMSVLVQTARIKIRIGDLAGARDELARMAASPTDVDQGRIAQAHGEVAYFSGDFEQAVELYRAALDTAAGFPSSQFRATVHAGLGLALTRLGRVDEAGEEHVKALAAVERTADGPARALVLEHFADWLAAQGDPRRAGEALAEAERLRGGPSSDPAVVQLRDRVRAEVGVDR</sequence>
<dbReference type="RefSeq" id="WP_189156760.1">
    <property type="nucleotide sequence ID" value="NZ_BMNC01000006.1"/>
</dbReference>
<dbReference type="Pfam" id="PF13424">
    <property type="entry name" value="TPR_12"/>
    <property type="match status" value="1"/>
</dbReference>
<accession>A0ABQ2I8J9</accession>
<dbReference type="EMBL" id="BMNC01000006">
    <property type="protein sequence ID" value="GGN01354.1"/>
    <property type="molecule type" value="Genomic_DNA"/>
</dbReference>
<name>A0ABQ2I8J9_9PSEU</name>
<evidence type="ECO:0000313" key="7">
    <source>
        <dbReference type="Proteomes" id="UP000597656"/>
    </source>
</evidence>
<keyword evidence="7" id="KW-1185">Reference proteome</keyword>
<keyword evidence="2" id="KW-0238">DNA-binding</keyword>
<gene>
    <name evidence="6" type="ORF">GCM10011609_44920</name>
</gene>
<dbReference type="SUPFAM" id="SSF52540">
    <property type="entry name" value="P-loop containing nucleoside triphosphate hydrolases"/>
    <property type="match status" value="1"/>
</dbReference>
<dbReference type="PANTHER" id="PTHR47691:SF3">
    <property type="entry name" value="HTH-TYPE TRANSCRIPTIONAL REGULATOR RV0890C-RELATED"/>
    <property type="match status" value="1"/>
</dbReference>
<dbReference type="SMART" id="SM01043">
    <property type="entry name" value="BTAD"/>
    <property type="match status" value="1"/>
</dbReference>
<dbReference type="Gene3D" id="1.25.40.10">
    <property type="entry name" value="Tetratricopeptide repeat domain"/>
    <property type="match status" value="2"/>
</dbReference>
<evidence type="ECO:0000259" key="5">
    <source>
        <dbReference type="SMART" id="SM01043"/>
    </source>
</evidence>
<evidence type="ECO:0000256" key="3">
    <source>
        <dbReference type="SAM" id="MobiDB-lite"/>
    </source>
</evidence>
<dbReference type="InterPro" id="IPR005158">
    <property type="entry name" value="BTAD"/>
</dbReference>
<organism evidence="6 7">
    <name type="scientific">Lentzea pudingi</name>
    <dbReference type="NCBI Taxonomy" id="1789439"/>
    <lineage>
        <taxon>Bacteria</taxon>
        <taxon>Bacillati</taxon>
        <taxon>Actinomycetota</taxon>
        <taxon>Actinomycetes</taxon>
        <taxon>Pseudonocardiales</taxon>
        <taxon>Pseudonocardiaceae</taxon>
        <taxon>Lentzea</taxon>
    </lineage>
</organism>
<evidence type="ECO:0000259" key="4">
    <source>
        <dbReference type="SMART" id="SM00862"/>
    </source>
</evidence>
<evidence type="ECO:0000256" key="1">
    <source>
        <dbReference type="ARBA" id="ARBA00005820"/>
    </source>
</evidence>
<feature type="region of interest" description="Disordered" evidence="3">
    <location>
        <begin position="464"/>
        <end position="529"/>
    </location>
</feature>
<feature type="compositionally biased region" description="Polar residues" evidence="3">
    <location>
        <begin position="517"/>
        <end position="528"/>
    </location>
</feature>
<feature type="domain" description="OmpR/PhoB-type" evidence="4">
    <location>
        <begin position="16"/>
        <end position="88"/>
    </location>
</feature>
<dbReference type="InterPro" id="IPR011990">
    <property type="entry name" value="TPR-like_helical_dom_sf"/>
</dbReference>
<evidence type="ECO:0008006" key="8">
    <source>
        <dbReference type="Google" id="ProtNLM"/>
    </source>
</evidence>
<protein>
    <recommendedName>
        <fullName evidence="8">DNA-binding transcriptional activator of the SARP family</fullName>
    </recommendedName>
</protein>
<feature type="region of interest" description="Disordered" evidence="3">
    <location>
        <begin position="584"/>
        <end position="710"/>
    </location>
</feature>
<dbReference type="PANTHER" id="PTHR47691">
    <property type="entry name" value="REGULATOR-RELATED"/>
    <property type="match status" value="1"/>
</dbReference>
<comment type="caution">
    <text evidence="6">The sequence shown here is derived from an EMBL/GenBank/DDBJ whole genome shotgun (WGS) entry which is preliminary data.</text>
</comment>